<gene>
    <name evidence="15" type="ORF">V3851_11035</name>
</gene>
<feature type="transmembrane region" description="Helical" evidence="12">
    <location>
        <begin position="306"/>
        <end position="326"/>
    </location>
</feature>
<evidence type="ECO:0000256" key="1">
    <source>
        <dbReference type="ARBA" id="ARBA00000085"/>
    </source>
</evidence>
<dbReference type="PANTHER" id="PTHR34220:SF7">
    <property type="entry name" value="SENSOR HISTIDINE KINASE YPDA"/>
    <property type="match status" value="1"/>
</dbReference>
<evidence type="ECO:0000256" key="8">
    <source>
        <dbReference type="ARBA" id="ARBA00022777"/>
    </source>
</evidence>
<dbReference type="SUPFAM" id="SSF158472">
    <property type="entry name" value="HAMP domain-like"/>
    <property type="match status" value="1"/>
</dbReference>
<dbReference type="Gene3D" id="3.30.565.10">
    <property type="entry name" value="Histidine kinase-like ATPase, C-terminal domain"/>
    <property type="match status" value="1"/>
</dbReference>
<keyword evidence="10" id="KW-0902">Two-component regulatory system</keyword>
<evidence type="ECO:0000256" key="7">
    <source>
        <dbReference type="ARBA" id="ARBA00022741"/>
    </source>
</evidence>
<keyword evidence="12" id="KW-0812">Transmembrane</keyword>
<dbReference type="InterPro" id="IPR005467">
    <property type="entry name" value="His_kinase_dom"/>
</dbReference>
<dbReference type="InterPro" id="IPR050640">
    <property type="entry name" value="Bact_2-comp_sensor_kinase"/>
</dbReference>
<evidence type="ECO:0000256" key="12">
    <source>
        <dbReference type="SAM" id="Phobius"/>
    </source>
</evidence>
<evidence type="ECO:0000256" key="11">
    <source>
        <dbReference type="ARBA" id="ARBA00023136"/>
    </source>
</evidence>
<dbReference type="PROSITE" id="PS50885">
    <property type="entry name" value="HAMP"/>
    <property type="match status" value="1"/>
</dbReference>
<dbReference type="GO" id="GO:0004673">
    <property type="term" value="F:protein histidine kinase activity"/>
    <property type="evidence" value="ECO:0007669"/>
    <property type="project" value="UniProtKB-EC"/>
</dbReference>
<comment type="catalytic activity">
    <reaction evidence="1">
        <text>ATP + protein L-histidine = ADP + protein N-phospho-L-histidine.</text>
        <dbReference type="EC" id="2.7.13.3"/>
    </reaction>
</comment>
<keyword evidence="9" id="KW-0067">ATP-binding</keyword>
<proteinExistence type="predicted"/>
<feature type="transmembrane region" description="Helical" evidence="12">
    <location>
        <begin position="24"/>
        <end position="44"/>
    </location>
</feature>
<evidence type="ECO:0000313" key="16">
    <source>
        <dbReference type="Proteomes" id="UP001306950"/>
    </source>
</evidence>
<evidence type="ECO:0000313" key="15">
    <source>
        <dbReference type="EMBL" id="MEF2966364.1"/>
    </source>
</evidence>
<keyword evidence="5" id="KW-0597">Phosphoprotein</keyword>
<keyword evidence="8 15" id="KW-0418">Kinase</keyword>
<reference evidence="15 16" key="1">
    <citation type="submission" date="2024-02" db="EMBL/GenBank/DDBJ databases">
        <title>A nitrogen-fixing paenibacillus bacterium.</title>
        <authorList>
            <person name="Zhang W.L."/>
            <person name="Chen S.F."/>
        </authorList>
    </citation>
    <scope>NUCLEOTIDE SEQUENCE [LARGE SCALE GENOMIC DNA]</scope>
    <source>
        <strain evidence="15 16">M1</strain>
    </source>
</reference>
<dbReference type="SMART" id="SM00304">
    <property type="entry name" value="HAMP"/>
    <property type="match status" value="1"/>
</dbReference>
<dbReference type="Pfam" id="PF02518">
    <property type="entry name" value="HATPase_c"/>
    <property type="match status" value="1"/>
</dbReference>
<keyword evidence="7" id="KW-0547">Nucleotide-binding</keyword>
<dbReference type="InterPro" id="IPR003594">
    <property type="entry name" value="HATPase_dom"/>
</dbReference>
<dbReference type="InterPro" id="IPR003660">
    <property type="entry name" value="HAMP_dom"/>
</dbReference>
<dbReference type="RefSeq" id="WP_331846579.1">
    <property type="nucleotide sequence ID" value="NZ_JAZHPZ010000004.1"/>
</dbReference>
<sequence>MDKQEAKRKWRGPFFKLPGIRSKLLLSYLAAILIPMLTLGVYSLKLLDSSLKEQSASMEKQDLLQLAENSKYFLNSFVSMSSDICFDPKIWQYFNTSYSYPNLSTEGYYNLIRPIFTRYLTLRPEISKITVFTKNETMLYNNFEIAPVVPGTYEDKLYKETLSERKIRWTLYEDPVSRKKSILLTRMLNLNNVNVGMLAVYIDESQLYNGIHGEGEDSDTYVIAPDGVVLSSTDRETIGTNIAGTDLDVRLKPDGDILIKEVKGEQGTDRLAGLTLSLEQEPKELWSIVKTVPMKSVLAVAYPSRLYQIGAFVLLLLLLCLISLAMSDSITRRIKALVVSMRKVERGDFDVAVKLEGNDEISYMGSAFNRMAAKLDELVRQVYEMQLNQKDMELKNRETQLKMLQSQINPHFLFNTLDAVLYGIRNDKEETAKIVEFLAGSFRRSIQWKEELIPIAEEVGFIEEYLTIQKFRMPDKFAWHTEVSEEAQAHKLPKMLIQPLVENAVHHGLSLKKDSGVLRLTIRTEGEWILITVSDNGIGMEEWRLEEVLETLQNSDIRGMESHIGLKNVYDRIRLYYGTEGSLHLSSEAGKGTAVEIRIPR</sequence>
<evidence type="ECO:0000259" key="13">
    <source>
        <dbReference type="PROSITE" id="PS50109"/>
    </source>
</evidence>
<keyword evidence="11 12" id="KW-0472">Membrane</keyword>
<comment type="caution">
    <text evidence="15">The sequence shown here is derived from an EMBL/GenBank/DDBJ whole genome shotgun (WGS) entry which is preliminary data.</text>
</comment>
<evidence type="ECO:0000256" key="5">
    <source>
        <dbReference type="ARBA" id="ARBA00022553"/>
    </source>
</evidence>
<dbReference type="SUPFAM" id="SSF55874">
    <property type="entry name" value="ATPase domain of HSP90 chaperone/DNA topoisomerase II/histidine kinase"/>
    <property type="match status" value="1"/>
</dbReference>
<dbReference type="InterPro" id="IPR010559">
    <property type="entry name" value="Sig_transdc_His_kin_internal"/>
</dbReference>
<keyword evidence="4" id="KW-1003">Cell membrane</keyword>
<keyword evidence="12" id="KW-1133">Transmembrane helix</keyword>
<dbReference type="Gene3D" id="6.10.340.10">
    <property type="match status" value="1"/>
</dbReference>
<dbReference type="EMBL" id="JAZHPZ010000004">
    <property type="protein sequence ID" value="MEF2966364.1"/>
    <property type="molecule type" value="Genomic_DNA"/>
</dbReference>
<organism evidence="15 16">
    <name type="scientific">Paenibacillus haidiansis</name>
    <dbReference type="NCBI Taxonomy" id="1574488"/>
    <lineage>
        <taxon>Bacteria</taxon>
        <taxon>Bacillati</taxon>
        <taxon>Bacillota</taxon>
        <taxon>Bacilli</taxon>
        <taxon>Bacillales</taxon>
        <taxon>Paenibacillaceae</taxon>
        <taxon>Paenibacillus</taxon>
    </lineage>
</organism>
<dbReference type="EC" id="2.7.13.3" evidence="3"/>
<dbReference type="CDD" id="cd06225">
    <property type="entry name" value="HAMP"/>
    <property type="match status" value="1"/>
</dbReference>
<keyword evidence="6 15" id="KW-0808">Transferase</keyword>
<dbReference type="PANTHER" id="PTHR34220">
    <property type="entry name" value="SENSOR HISTIDINE KINASE YPDA"/>
    <property type="match status" value="1"/>
</dbReference>
<feature type="domain" description="HAMP" evidence="14">
    <location>
        <begin position="328"/>
        <end position="380"/>
    </location>
</feature>
<evidence type="ECO:0000256" key="2">
    <source>
        <dbReference type="ARBA" id="ARBA00004651"/>
    </source>
</evidence>
<dbReference type="Pfam" id="PF06580">
    <property type="entry name" value="His_kinase"/>
    <property type="match status" value="1"/>
</dbReference>
<accession>A0ABU7VRG6</accession>
<name>A0ABU7VRG6_9BACL</name>
<comment type="subcellular location">
    <subcellularLocation>
        <location evidence="2">Cell membrane</location>
        <topology evidence="2">Multi-pass membrane protein</topology>
    </subcellularLocation>
</comment>
<dbReference type="Proteomes" id="UP001306950">
    <property type="component" value="Unassembled WGS sequence"/>
</dbReference>
<evidence type="ECO:0000256" key="3">
    <source>
        <dbReference type="ARBA" id="ARBA00012438"/>
    </source>
</evidence>
<evidence type="ECO:0000259" key="14">
    <source>
        <dbReference type="PROSITE" id="PS50885"/>
    </source>
</evidence>
<feature type="domain" description="Histidine kinase" evidence="13">
    <location>
        <begin position="496"/>
        <end position="601"/>
    </location>
</feature>
<dbReference type="InterPro" id="IPR036890">
    <property type="entry name" value="HATPase_C_sf"/>
</dbReference>
<evidence type="ECO:0000256" key="10">
    <source>
        <dbReference type="ARBA" id="ARBA00023012"/>
    </source>
</evidence>
<keyword evidence="16" id="KW-1185">Reference proteome</keyword>
<evidence type="ECO:0000256" key="6">
    <source>
        <dbReference type="ARBA" id="ARBA00022679"/>
    </source>
</evidence>
<protein>
    <recommendedName>
        <fullName evidence="3">histidine kinase</fullName>
        <ecNumber evidence="3">2.7.13.3</ecNumber>
    </recommendedName>
</protein>
<dbReference type="Pfam" id="PF00672">
    <property type="entry name" value="HAMP"/>
    <property type="match status" value="1"/>
</dbReference>
<evidence type="ECO:0000256" key="4">
    <source>
        <dbReference type="ARBA" id="ARBA00022475"/>
    </source>
</evidence>
<evidence type="ECO:0000256" key="9">
    <source>
        <dbReference type="ARBA" id="ARBA00022840"/>
    </source>
</evidence>
<dbReference type="PROSITE" id="PS50109">
    <property type="entry name" value="HIS_KIN"/>
    <property type="match status" value="1"/>
</dbReference>